<dbReference type="PANTHER" id="PTHR43406:SF1">
    <property type="entry name" value="TRYPTOPHAN SYNTHASE ALPHA CHAIN, CHLOROPLASTIC"/>
    <property type="match status" value="1"/>
</dbReference>
<dbReference type="GO" id="GO:0005829">
    <property type="term" value="C:cytosol"/>
    <property type="evidence" value="ECO:0007669"/>
    <property type="project" value="TreeGrafter"/>
</dbReference>
<comment type="similarity">
    <text evidence="9 10">Belongs to the TrpA family.</text>
</comment>
<dbReference type="EC" id="4.2.1.20" evidence="9"/>
<keyword evidence="7 9" id="KW-0456">Lyase</keyword>
<dbReference type="EMBL" id="JAFBEB010000001">
    <property type="protein sequence ID" value="MBM7588723.1"/>
    <property type="molecule type" value="Genomic_DNA"/>
</dbReference>
<comment type="subunit">
    <text evidence="3 9">Tetramer of two alpha and two beta chains.</text>
</comment>
<dbReference type="InterPro" id="IPR013785">
    <property type="entry name" value="Aldolase_TIM"/>
</dbReference>
<evidence type="ECO:0000256" key="10">
    <source>
        <dbReference type="RuleBase" id="RU003662"/>
    </source>
</evidence>
<keyword evidence="12" id="KW-1185">Reference proteome</keyword>
<comment type="caution">
    <text evidence="11">The sequence shown here is derived from an EMBL/GenBank/DDBJ whole genome shotgun (WGS) entry which is preliminary data.</text>
</comment>
<dbReference type="PANTHER" id="PTHR43406">
    <property type="entry name" value="TRYPTOPHAN SYNTHASE, ALPHA CHAIN"/>
    <property type="match status" value="1"/>
</dbReference>
<dbReference type="AlphaFoldDB" id="A0A939BQT0"/>
<evidence type="ECO:0000256" key="8">
    <source>
        <dbReference type="ARBA" id="ARBA00049047"/>
    </source>
</evidence>
<dbReference type="NCBIfam" id="TIGR00262">
    <property type="entry name" value="trpA"/>
    <property type="match status" value="1"/>
</dbReference>
<keyword evidence="5 9" id="KW-0822">Tryptophan biosynthesis</keyword>
<reference evidence="11" key="1">
    <citation type="submission" date="2021-01" db="EMBL/GenBank/DDBJ databases">
        <title>Genomic Encyclopedia of Type Strains, Phase IV (KMG-IV): sequencing the most valuable type-strain genomes for metagenomic binning, comparative biology and taxonomic classification.</title>
        <authorList>
            <person name="Goeker M."/>
        </authorList>
    </citation>
    <scope>NUCLEOTIDE SEQUENCE</scope>
    <source>
        <strain evidence="11">DSM 25523</strain>
    </source>
</reference>
<dbReference type="Proteomes" id="UP000717624">
    <property type="component" value="Unassembled WGS sequence"/>
</dbReference>
<keyword evidence="6 9" id="KW-0057">Aromatic amino acid biosynthesis</keyword>
<comment type="catalytic activity">
    <reaction evidence="8 9">
        <text>(1S,2R)-1-C-(indol-3-yl)glycerol 3-phosphate + L-serine = D-glyceraldehyde 3-phosphate + L-tryptophan + H2O</text>
        <dbReference type="Rhea" id="RHEA:10532"/>
        <dbReference type="ChEBI" id="CHEBI:15377"/>
        <dbReference type="ChEBI" id="CHEBI:33384"/>
        <dbReference type="ChEBI" id="CHEBI:57912"/>
        <dbReference type="ChEBI" id="CHEBI:58866"/>
        <dbReference type="ChEBI" id="CHEBI:59776"/>
        <dbReference type="EC" id="4.2.1.20"/>
    </reaction>
</comment>
<evidence type="ECO:0000256" key="3">
    <source>
        <dbReference type="ARBA" id="ARBA00011270"/>
    </source>
</evidence>
<dbReference type="PROSITE" id="PS00167">
    <property type="entry name" value="TRP_SYNTHASE_ALPHA"/>
    <property type="match status" value="1"/>
</dbReference>
<sequence length="273" mass="29054">MIQTGQNRIDQLFADRSRKRFIPFITVGDPSLEVSFEIVKALVEAGSDLLELGVAYSDPLADGPTIQRASQRALANGVTIADVLAFVAKLRDAGINTPLVLFTYVNPVMQYGVERFFADLAKHGADGAVIPDLPAEENAEATAAAKKYGLHLISLVAPTSESRIKLIGEQASGFIYCVSSLGVTGARSQLRSDLAEFVQKVKASSGLPAAVGFGISTPEQVREVAAFSDGVIVGSAIVQQIERNLSLLAQPETKAEGMQHIKNFVQQLASGLQ</sequence>
<dbReference type="FunFam" id="3.20.20.70:FF:000037">
    <property type="entry name" value="Tryptophan synthase alpha chain"/>
    <property type="match status" value="1"/>
</dbReference>
<protein>
    <recommendedName>
        <fullName evidence="9">Tryptophan synthase alpha chain</fullName>
        <ecNumber evidence="9">4.2.1.20</ecNumber>
    </recommendedName>
</protein>
<dbReference type="InterPro" id="IPR002028">
    <property type="entry name" value="Trp_synthase_suA"/>
</dbReference>
<keyword evidence="4 9" id="KW-0028">Amino-acid biosynthesis</keyword>
<evidence type="ECO:0000256" key="2">
    <source>
        <dbReference type="ARBA" id="ARBA00004733"/>
    </source>
</evidence>
<dbReference type="CDD" id="cd04724">
    <property type="entry name" value="Tryptophan_synthase_alpha"/>
    <property type="match status" value="1"/>
</dbReference>
<dbReference type="InterPro" id="IPR018204">
    <property type="entry name" value="Trp_synthase_alpha_AS"/>
</dbReference>
<evidence type="ECO:0000256" key="6">
    <source>
        <dbReference type="ARBA" id="ARBA00023141"/>
    </source>
</evidence>
<dbReference type="HAMAP" id="MF_00131">
    <property type="entry name" value="Trp_synth_alpha"/>
    <property type="match status" value="1"/>
</dbReference>
<evidence type="ECO:0000256" key="7">
    <source>
        <dbReference type="ARBA" id="ARBA00023239"/>
    </source>
</evidence>
<dbReference type="GO" id="GO:0004834">
    <property type="term" value="F:tryptophan synthase activity"/>
    <property type="evidence" value="ECO:0007669"/>
    <property type="project" value="UniProtKB-UniRule"/>
</dbReference>
<organism evidence="11 12">
    <name type="scientific">Brevibacillus fulvus</name>
    <dbReference type="NCBI Taxonomy" id="1125967"/>
    <lineage>
        <taxon>Bacteria</taxon>
        <taxon>Bacillati</taxon>
        <taxon>Bacillota</taxon>
        <taxon>Bacilli</taxon>
        <taxon>Bacillales</taxon>
        <taxon>Paenibacillaceae</taxon>
        <taxon>Brevibacillus</taxon>
    </lineage>
</organism>
<evidence type="ECO:0000256" key="9">
    <source>
        <dbReference type="HAMAP-Rule" id="MF_00131"/>
    </source>
</evidence>
<dbReference type="InterPro" id="IPR011060">
    <property type="entry name" value="RibuloseP-bd_barrel"/>
</dbReference>
<name>A0A939BQT0_9BACL</name>
<accession>A0A939BQT0</accession>
<evidence type="ECO:0000313" key="12">
    <source>
        <dbReference type="Proteomes" id="UP000717624"/>
    </source>
</evidence>
<dbReference type="Pfam" id="PF00290">
    <property type="entry name" value="Trp_syntA"/>
    <property type="match status" value="1"/>
</dbReference>
<evidence type="ECO:0000256" key="4">
    <source>
        <dbReference type="ARBA" id="ARBA00022605"/>
    </source>
</evidence>
<dbReference type="SUPFAM" id="SSF51366">
    <property type="entry name" value="Ribulose-phoshate binding barrel"/>
    <property type="match status" value="1"/>
</dbReference>
<feature type="active site" description="Proton acceptor" evidence="9">
    <location>
        <position position="62"/>
    </location>
</feature>
<dbReference type="Gene3D" id="3.20.20.70">
    <property type="entry name" value="Aldolase class I"/>
    <property type="match status" value="1"/>
</dbReference>
<evidence type="ECO:0000313" key="11">
    <source>
        <dbReference type="EMBL" id="MBM7588723.1"/>
    </source>
</evidence>
<gene>
    <name evidence="9" type="primary">trpA</name>
    <name evidence="11" type="ORF">JOD01_000309</name>
</gene>
<feature type="active site" description="Proton acceptor" evidence="9">
    <location>
        <position position="51"/>
    </location>
</feature>
<proteinExistence type="inferred from homology"/>
<comment type="pathway">
    <text evidence="2 9">Amino-acid biosynthesis; L-tryptophan biosynthesis; L-tryptophan from chorismate: step 5/5.</text>
</comment>
<evidence type="ECO:0000256" key="1">
    <source>
        <dbReference type="ARBA" id="ARBA00003365"/>
    </source>
</evidence>
<evidence type="ECO:0000256" key="5">
    <source>
        <dbReference type="ARBA" id="ARBA00022822"/>
    </source>
</evidence>
<comment type="function">
    <text evidence="1 9">The alpha subunit is responsible for the aldol cleavage of indoleglycerol phosphate to indole and glyceraldehyde 3-phosphate.</text>
</comment>